<dbReference type="InterPro" id="IPR044851">
    <property type="entry name" value="Wax_synthase"/>
</dbReference>
<proteinExistence type="inferred from homology"/>
<dbReference type="PANTHER" id="PTHR31595">
    <property type="entry name" value="LONG-CHAIN-ALCOHOL O-FATTY-ACYLTRANSFERASE 3-RELATED"/>
    <property type="match status" value="1"/>
</dbReference>
<dbReference type="GO" id="GO:0016020">
    <property type="term" value="C:membrane"/>
    <property type="evidence" value="ECO:0007669"/>
    <property type="project" value="UniProtKB-SubCell"/>
</dbReference>
<evidence type="ECO:0000259" key="9">
    <source>
        <dbReference type="Pfam" id="PF13813"/>
    </source>
</evidence>
<evidence type="ECO:0000256" key="7">
    <source>
        <dbReference type="ARBA" id="ARBA00023136"/>
    </source>
</evidence>
<evidence type="ECO:0000256" key="4">
    <source>
        <dbReference type="ARBA" id="ARBA00022679"/>
    </source>
</evidence>
<feature type="transmembrane region" description="Helical" evidence="8">
    <location>
        <begin position="361"/>
        <end position="383"/>
    </location>
</feature>
<feature type="transmembrane region" description="Helical" evidence="8">
    <location>
        <begin position="20"/>
        <end position="39"/>
    </location>
</feature>
<feature type="transmembrane region" description="Helical" evidence="8">
    <location>
        <begin position="189"/>
        <end position="216"/>
    </location>
</feature>
<comment type="caution">
    <text evidence="10">The sequence shown here is derived from an EMBL/GenBank/DDBJ whole genome shotgun (WGS) entry which is preliminary data.</text>
</comment>
<feature type="domain" description="Wax synthase" evidence="9">
    <location>
        <begin position="227"/>
        <end position="306"/>
    </location>
</feature>
<protein>
    <recommendedName>
        <fullName evidence="9">Wax synthase domain-containing protein</fullName>
    </recommendedName>
</protein>
<comment type="subcellular location">
    <subcellularLocation>
        <location evidence="1">Membrane</location>
        <topology evidence="1">Multi-pass membrane protein</topology>
    </subcellularLocation>
</comment>
<evidence type="ECO:0000256" key="6">
    <source>
        <dbReference type="ARBA" id="ARBA00022989"/>
    </source>
</evidence>
<keyword evidence="4" id="KW-0808">Transferase</keyword>
<comment type="pathway">
    <text evidence="2">Secondary metabolite biosynthesis.</text>
</comment>
<sequence length="416" mass="47843">MNELLSIFIGGENRIVLPFLLYPVILVIPSILLAGLVVIPHDKFPSAIKQILSIPLLLAVFMTPFGFTNGNRIIDLVAGVANYNLFLRFFELCWVGPLVQHRPVYATPESLWIDFWGCLRTFPKPAKEDTKDLKKGEVKQYTKDKKYYHILINLAIHLIEVDIICSWMTTFTSNEFCATWFERPKLFFAIYFFANLVLNGAFNSVGFSLHLFYCLVFEGGSYSSEQWRTLMIHPVMSGTLDDLWSHRWHQLFKSTWLAFPFRPVRILTMRLLNKRVKNAKSIGFIVASIAVFAASAGMHEYVIAANMGLPIYSRVFMGEQCIFFLGHGLGVFFEHVVELVVAPKLSKEFKDSFACYLIKRIWTMAFGYYTFYYIFNGFMAWGFQFDSPLTFSQPAIIKLVQTFPVLRDFVGTNILI</sequence>
<dbReference type="InterPro" id="IPR032805">
    <property type="entry name" value="Wax_synthase_dom"/>
</dbReference>
<dbReference type="PANTHER" id="PTHR31595:SF57">
    <property type="entry name" value="OS04G0481900 PROTEIN"/>
    <property type="match status" value="1"/>
</dbReference>
<dbReference type="GO" id="GO:0006629">
    <property type="term" value="P:lipid metabolic process"/>
    <property type="evidence" value="ECO:0007669"/>
    <property type="project" value="InterPro"/>
</dbReference>
<evidence type="ECO:0000256" key="1">
    <source>
        <dbReference type="ARBA" id="ARBA00004141"/>
    </source>
</evidence>
<evidence type="ECO:0000256" key="5">
    <source>
        <dbReference type="ARBA" id="ARBA00022692"/>
    </source>
</evidence>
<dbReference type="AlphaFoldDB" id="A0A8H7V2F7"/>
<name>A0A8H7V2F7_9FUNG</name>
<organism evidence="10 11">
    <name type="scientific">Mucor saturninus</name>
    <dbReference type="NCBI Taxonomy" id="64648"/>
    <lineage>
        <taxon>Eukaryota</taxon>
        <taxon>Fungi</taxon>
        <taxon>Fungi incertae sedis</taxon>
        <taxon>Mucoromycota</taxon>
        <taxon>Mucoromycotina</taxon>
        <taxon>Mucoromycetes</taxon>
        <taxon>Mucorales</taxon>
        <taxon>Mucorineae</taxon>
        <taxon>Mucoraceae</taxon>
        <taxon>Mucor</taxon>
    </lineage>
</organism>
<gene>
    <name evidence="10" type="ORF">INT47_013138</name>
</gene>
<evidence type="ECO:0000256" key="3">
    <source>
        <dbReference type="ARBA" id="ARBA00007282"/>
    </source>
</evidence>
<feature type="transmembrane region" description="Helical" evidence="8">
    <location>
        <begin position="282"/>
        <end position="302"/>
    </location>
</feature>
<accession>A0A8H7V2F7</accession>
<dbReference type="OrthoDB" id="1077582at2759"/>
<evidence type="ECO:0000313" key="10">
    <source>
        <dbReference type="EMBL" id="KAG2198954.1"/>
    </source>
</evidence>
<dbReference type="Proteomes" id="UP000603453">
    <property type="component" value="Unassembled WGS sequence"/>
</dbReference>
<feature type="transmembrane region" description="Helical" evidence="8">
    <location>
        <begin position="147"/>
        <end position="169"/>
    </location>
</feature>
<evidence type="ECO:0000256" key="8">
    <source>
        <dbReference type="SAM" id="Phobius"/>
    </source>
</evidence>
<keyword evidence="5 8" id="KW-0812">Transmembrane</keyword>
<reference evidence="10" key="1">
    <citation type="submission" date="2020-12" db="EMBL/GenBank/DDBJ databases">
        <title>Metabolic potential, ecology and presence of endohyphal bacteria is reflected in genomic diversity of Mucoromycotina.</title>
        <authorList>
            <person name="Muszewska A."/>
            <person name="Okrasinska A."/>
            <person name="Steczkiewicz K."/>
            <person name="Drgas O."/>
            <person name="Orlowska M."/>
            <person name="Perlinska-Lenart U."/>
            <person name="Aleksandrzak-Piekarczyk T."/>
            <person name="Szatraj K."/>
            <person name="Zielenkiewicz U."/>
            <person name="Pilsyk S."/>
            <person name="Malc E."/>
            <person name="Mieczkowski P."/>
            <person name="Kruszewska J.S."/>
            <person name="Biernat P."/>
            <person name="Pawlowska J."/>
        </authorList>
    </citation>
    <scope>NUCLEOTIDE SEQUENCE</scope>
    <source>
        <strain evidence="10">WA0000017839</strain>
    </source>
</reference>
<dbReference type="GO" id="GO:0008374">
    <property type="term" value="F:O-acyltransferase activity"/>
    <property type="evidence" value="ECO:0007669"/>
    <property type="project" value="InterPro"/>
</dbReference>
<keyword evidence="6 8" id="KW-1133">Transmembrane helix</keyword>
<dbReference type="EMBL" id="JAEPRD010000102">
    <property type="protein sequence ID" value="KAG2198954.1"/>
    <property type="molecule type" value="Genomic_DNA"/>
</dbReference>
<evidence type="ECO:0000313" key="11">
    <source>
        <dbReference type="Proteomes" id="UP000603453"/>
    </source>
</evidence>
<feature type="transmembrane region" description="Helical" evidence="8">
    <location>
        <begin position="322"/>
        <end position="341"/>
    </location>
</feature>
<feature type="transmembrane region" description="Helical" evidence="8">
    <location>
        <begin position="51"/>
        <end position="67"/>
    </location>
</feature>
<evidence type="ECO:0000256" key="2">
    <source>
        <dbReference type="ARBA" id="ARBA00005179"/>
    </source>
</evidence>
<comment type="similarity">
    <text evidence="3">Belongs to the wax synthase family.</text>
</comment>
<dbReference type="Pfam" id="PF13813">
    <property type="entry name" value="MBOAT_2"/>
    <property type="match status" value="1"/>
</dbReference>
<keyword evidence="7 8" id="KW-0472">Membrane</keyword>
<keyword evidence="11" id="KW-1185">Reference proteome</keyword>